<comment type="caution">
    <text evidence="2">The sequence shown here is derived from an EMBL/GenBank/DDBJ whole genome shotgun (WGS) entry which is preliminary data.</text>
</comment>
<dbReference type="EMBL" id="JAVIKH010000015">
    <property type="protein sequence ID" value="MDX8336868.1"/>
    <property type="molecule type" value="Genomic_DNA"/>
</dbReference>
<protein>
    <submittedName>
        <fullName evidence="2">Type II toxin-antitoxin system HicB family antitoxin</fullName>
    </submittedName>
</protein>
<dbReference type="Gene3D" id="3.30.160.250">
    <property type="match status" value="1"/>
</dbReference>
<dbReference type="Proteomes" id="UP001279681">
    <property type="component" value="Unassembled WGS sequence"/>
</dbReference>
<dbReference type="InterPro" id="IPR031807">
    <property type="entry name" value="HicB-like"/>
</dbReference>
<reference evidence="3" key="1">
    <citation type="submission" date="2023-07" db="EMBL/GenBank/DDBJ databases">
        <authorList>
            <person name="Colorado M.A."/>
            <person name="Villamil L.M."/>
            <person name="Melo J.F."/>
            <person name="Rodriguez J.A."/>
            <person name="Ruiz R.Y."/>
        </authorList>
    </citation>
    <scope>NUCLEOTIDE SEQUENCE [LARGE SCALE GENOMIC DNA]</scope>
    <source>
        <strain evidence="3">C33</strain>
    </source>
</reference>
<keyword evidence="3" id="KW-1185">Reference proteome</keyword>
<dbReference type="RefSeq" id="WP_047395166.1">
    <property type="nucleotide sequence ID" value="NZ_JAVIKH010000015.1"/>
</dbReference>
<dbReference type="Pfam" id="PF15919">
    <property type="entry name" value="HicB_lk_antitox"/>
    <property type="match status" value="1"/>
</dbReference>
<organism evidence="2 3">
    <name type="scientific">Candidatus Cetobacterium colombiensis</name>
    <dbReference type="NCBI Taxonomy" id="3073100"/>
    <lineage>
        <taxon>Bacteria</taxon>
        <taxon>Fusobacteriati</taxon>
        <taxon>Fusobacteriota</taxon>
        <taxon>Fusobacteriia</taxon>
        <taxon>Fusobacteriales</taxon>
        <taxon>Fusobacteriaceae</taxon>
        <taxon>Cetobacterium</taxon>
    </lineage>
</organism>
<sequence>MKKDRYIYPAIFQQEDEGFNISFPDLPGAFTCGDSLEEALFMAKDCLGLYLYSLESRGLDLPNPSKPQNIKVDSTEFVQLIEVFMTPIRDDENNKCVRRNVTLPKWLNDLAKKNKINVSAILESSLKAKLGL</sequence>
<evidence type="ECO:0000259" key="1">
    <source>
        <dbReference type="Pfam" id="PF15919"/>
    </source>
</evidence>
<name>A0ABU4WBE5_9FUSO</name>
<evidence type="ECO:0000313" key="3">
    <source>
        <dbReference type="Proteomes" id="UP001279681"/>
    </source>
</evidence>
<gene>
    <name evidence="2" type="ORF">RFV38_10235</name>
</gene>
<feature type="domain" description="HicB-like antitoxin of toxin-antitoxin system" evidence="1">
    <location>
        <begin position="9"/>
        <end position="107"/>
    </location>
</feature>
<evidence type="ECO:0000313" key="2">
    <source>
        <dbReference type="EMBL" id="MDX8336868.1"/>
    </source>
</evidence>
<dbReference type="SUPFAM" id="SSF143100">
    <property type="entry name" value="TTHA1013/TTHA0281-like"/>
    <property type="match status" value="1"/>
</dbReference>
<dbReference type="InterPro" id="IPR035069">
    <property type="entry name" value="TTHA1013/TTHA0281-like"/>
</dbReference>
<accession>A0ABU4WBE5</accession>
<proteinExistence type="predicted"/>